<accession>A0A1G4J7C0</accession>
<name>A0A1G4J7C0_9SACH</name>
<keyword evidence="3" id="KW-0479">Metal-binding</keyword>
<keyword evidence="5" id="KW-0862">Zinc</keyword>
<dbReference type="Pfam" id="PF20645">
    <property type="entry name" value="Rrn7_cyclin_C"/>
    <property type="match status" value="1"/>
</dbReference>
<evidence type="ECO:0000313" key="13">
    <source>
        <dbReference type="EMBL" id="SCU85795.1"/>
    </source>
</evidence>
<dbReference type="EMBL" id="LT598454">
    <property type="protein sequence ID" value="SCU85795.1"/>
    <property type="molecule type" value="Genomic_DNA"/>
</dbReference>
<dbReference type="GO" id="GO:0042790">
    <property type="term" value="P:nucleolar large rRNA transcription by RNA polymerase I"/>
    <property type="evidence" value="ECO:0007669"/>
    <property type="project" value="EnsemblFungi"/>
</dbReference>
<dbReference type="AlphaFoldDB" id="A0A1G4J7C0"/>
<evidence type="ECO:0000256" key="4">
    <source>
        <dbReference type="ARBA" id="ARBA00022771"/>
    </source>
</evidence>
<reference evidence="13 14" key="1">
    <citation type="submission" date="2016-03" db="EMBL/GenBank/DDBJ databases">
        <authorList>
            <person name="Devillers H."/>
        </authorList>
    </citation>
    <scope>NUCLEOTIDE SEQUENCE [LARGE SCALE GENOMIC DNA]</scope>
    <source>
        <strain evidence="13">CBS 10888</strain>
    </source>
</reference>
<organism evidence="13 14">
    <name type="scientific">Lachancea dasiensis</name>
    <dbReference type="NCBI Taxonomy" id="1072105"/>
    <lineage>
        <taxon>Eukaryota</taxon>
        <taxon>Fungi</taxon>
        <taxon>Dikarya</taxon>
        <taxon>Ascomycota</taxon>
        <taxon>Saccharomycotina</taxon>
        <taxon>Saccharomycetes</taxon>
        <taxon>Saccharomycetales</taxon>
        <taxon>Saccharomycetaceae</taxon>
        <taxon>Lachancea</taxon>
    </lineage>
</organism>
<dbReference type="Pfam" id="PF20644">
    <property type="entry name" value="Rrn7_cyclin_N"/>
    <property type="match status" value="1"/>
</dbReference>
<comment type="subcellular location">
    <subcellularLocation>
        <location evidence="1">Nucleus</location>
        <location evidence="1">Nucleolus</location>
    </subcellularLocation>
</comment>
<gene>
    <name evidence="13" type="ORF">LADA_0D09736G</name>
</gene>
<feature type="domain" description="Rrn7/TAF1B C-terminal cyclin" evidence="12">
    <location>
        <begin position="227"/>
        <end position="326"/>
    </location>
</feature>
<comment type="similarity">
    <text evidence="2">Belongs to the RRN7/TAF1B family.</text>
</comment>
<feature type="domain" description="Rrn7/TAF1B N-terminal cyclin" evidence="11">
    <location>
        <begin position="101"/>
        <end position="207"/>
    </location>
</feature>
<evidence type="ECO:0000256" key="8">
    <source>
        <dbReference type="ARBA" id="ARBA00023163"/>
    </source>
</evidence>
<sequence>MSTFFRGPICGTDNCRSRLWRIIDGRRTCQYGHVMEGDVEFNDDEDDINSMGVVTRRLNLTTNVTGSFRSSMNSQLQNSQKNDEFPKVYGAEADRLFLKCFQHILKLQCEYLISYQKFPRAFRECVKLMWMNLLKDMGKDGITNVSSTKSAQGAAQKSDKLGLSLLSSVTLLYLAGAYLKLPVFWFDFLGWICSMKLLYFQANKHLPELWRRQLPNFYLQVLEGGRAPSNAHFYHKLAHMCSRLDAPSTFGTRIAIEPLLVKLLLRLRLPPHLFFHVVQLVRICEDKSSHYTFALNGNSRSRVNKLYEHAEIRMIGYFILCLRYKLLQEDEFLTRYCIAWLKQDHLGCGDDILTSLSYTPVTLETWNDRSTEHYLHWMEKHYLPASTVGFGDTQTIDQRIANRKLHVMFPLKAENSARLNPSVTFVNESQDAYLTIIDALQNISKAGELQEDSKSLASRVEERLVDFFSNLIAVSHAQLNGCVSYLHRSAMRQNPQFRKGRHSKSFR</sequence>
<dbReference type="Proteomes" id="UP000190274">
    <property type="component" value="Chromosome D"/>
</dbReference>
<evidence type="ECO:0000256" key="1">
    <source>
        <dbReference type="ARBA" id="ARBA00004604"/>
    </source>
</evidence>
<dbReference type="PANTHER" id="PTHR31576">
    <property type="entry name" value="TATA BOX-BINDING PROTEIN-ASSOCIATED FACTOR RNA POLYMERASE I SUBUNIT B"/>
    <property type="match status" value="1"/>
</dbReference>
<dbReference type="GO" id="GO:0008270">
    <property type="term" value="F:zinc ion binding"/>
    <property type="evidence" value="ECO:0007669"/>
    <property type="project" value="UniProtKB-KW"/>
</dbReference>
<keyword evidence="7" id="KW-0238">DNA-binding</keyword>
<dbReference type="InterPro" id="IPR033599">
    <property type="entry name" value="TAF1B/Rrn7"/>
</dbReference>
<evidence type="ECO:0000256" key="5">
    <source>
        <dbReference type="ARBA" id="ARBA00022833"/>
    </source>
</evidence>
<evidence type="ECO:0000256" key="7">
    <source>
        <dbReference type="ARBA" id="ARBA00023125"/>
    </source>
</evidence>
<dbReference type="InterPro" id="IPR048538">
    <property type="entry name" value="Rrn7_cyclin_C"/>
</dbReference>
<evidence type="ECO:0000313" key="14">
    <source>
        <dbReference type="Proteomes" id="UP000190274"/>
    </source>
</evidence>
<dbReference type="Pfam" id="PF11781">
    <property type="entry name" value="Zn_ribbon_RRN7"/>
    <property type="match status" value="1"/>
</dbReference>
<dbReference type="GO" id="GO:0017025">
    <property type="term" value="F:TBP-class protein binding"/>
    <property type="evidence" value="ECO:0007669"/>
    <property type="project" value="EnsemblFungi"/>
</dbReference>
<keyword evidence="6" id="KW-0805">Transcription regulation</keyword>
<proteinExistence type="inferred from homology"/>
<evidence type="ECO:0000256" key="2">
    <source>
        <dbReference type="ARBA" id="ARBA00006899"/>
    </source>
</evidence>
<dbReference type="OrthoDB" id="428577at2759"/>
<evidence type="ECO:0000259" key="11">
    <source>
        <dbReference type="Pfam" id="PF20644"/>
    </source>
</evidence>
<evidence type="ECO:0000259" key="10">
    <source>
        <dbReference type="Pfam" id="PF11781"/>
    </source>
</evidence>
<keyword evidence="9" id="KW-0539">Nucleus</keyword>
<evidence type="ECO:0000256" key="3">
    <source>
        <dbReference type="ARBA" id="ARBA00022723"/>
    </source>
</evidence>
<dbReference type="InterPro" id="IPR048540">
    <property type="entry name" value="Rrn7_cyclin_N"/>
</dbReference>
<feature type="domain" description="RRN7-type" evidence="10">
    <location>
        <begin position="5"/>
        <end position="37"/>
    </location>
</feature>
<dbReference type="STRING" id="1266660.A0A1G4J7C0"/>
<keyword evidence="4" id="KW-0863">Zinc-finger</keyword>
<evidence type="ECO:0000256" key="6">
    <source>
        <dbReference type="ARBA" id="ARBA00023015"/>
    </source>
</evidence>
<dbReference type="GO" id="GO:0001164">
    <property type="term" value="F:RNA polymerase I core promoter sequence-specific DNA binding"/>
    <property type="evidence" value="ECO:0007669"/>
    <property type="project" value="EnsemblFungi"/>
</dbReference>
<evidence type="ECO:0000259" key="12">
    <source>
        <dbReference type="Pfam" id="PF20645"/>
    </source>
</evidence>
<keyword evidence="8" id="KW-0804">Transcription</keyword>
<dbReference type="PANTHER" id="PTHR31576:SF2">
    <property type="entry name" value="TATA BOX-BINDING PROTEIN-ASSOCIATED FACTOR RNA POLYMERASE I SUBUNIT B"/>
    <property type="match status" value="1"/>
</dbReference>
<keyword evidence="14" id="KW-1185">Reference proteome</keyword>
<evidence type="ECO:0000256" key="9">
    <source>
        <dbReference type="ARBA" id="ARBA00023242"/>
    </source>
</evidence>
<protein>
    <submittedName>
        <fullName evidence="13">LADA_0D09736g1_1</fullName>
    </submittedName>
</protein>
<dbReference type="InterPro" id="IPR021752">
    <property type="entry name" value="TF_Rrn7_Zf"/>
</dbReference>
<dbReference type="GO" id="GO:0070860">
    <property type="term" value="C:RNA polymerase I core factor complex"/>
    <property type="evidence" value="ECO:0007669"/>
    <property type="project" value="EnsemblFungi"/>
</dbReference>